<evidence type="ECO:0000313" key="1">
    <source>
        <dbReference type="EMBL" id="KRN22398.1"/>
    </source>
</evidence>
<gene>
    <name evidence="1" type="ORF">FD14_GL000815</name>
</gene>
<protein>
    <submittedName>
        <fullName evidence="1">Uncharacterized protein</fullName>
    </submittedName>
</protein>
<dbReference type="STRING" id="1423804.FD14_GL000815"/>
<accession>A0A0R2F238</accession>
<name>A0A0R2F238_9LACO</name>
<proteinExistence type="predicted"/>
<dbReference type="PATRIC" id="fig|1423804.4.peg.874"/>
<reference evidence="1 2" key="1">
    <citation type="journal article" date="2015" name="Genome Announc.">
        <title>Expanding the biotechnology potential of lactobacilli through comparative genomics of 213 strains and associated genera.</title>
        <authorList>
            <person name="Sun Z."/>
            <person name="Harris H.M."/>
            <person name="McCann A."/>
            <person name="Guo C."/>
            <person name="Argimon S."/>
            <person name="Zhang W."/>
            <person name="Yang X."/>
            <person name="Jeffery I.B."/>
            <person name="Cooney J.C."/>
            <person name="Kagawa T.F."/>
            <person name="Liu W."/>
            <person name="Song Y."/>
            <person name="Salvetti E."/>
            <person name="Wrobel A."/>
            <person name="Rasinkangas P."/>
            <person name="Parkhill J."/>
            <person name="Rea M.C."/>
            <person name="O'Sullivan O."/>
            <person name="Ritari J."/>
            <person name="Douillard F.P."/>
            <person name="Paul Ross R."/>
            <person name="Yang R."/>
            <person name="Briner A.E."/>
            <person name="Felis G.E."/>
            <person name="de Vos W.M."/>
            <person name="Barrangou R."/>
            <person name="Klaenhammer T.R."/>
            <person name="Caufield P.W."/>
            <person name="Cui Y."/>
            <person name="Zhang H."/>
            <person name="O'Toole P.W."/>
        </authorList>
    </citation>
    <scope>NUCLEOTIDE SEQUENCE [LARGE SCALE GENOMIC DNA]</scope>
    <source>
        <strain evidence="1 2">DSM 23365</strain>
    </source>
</reference>
<organism evidence="1 2">
    <name type="scientific">Secundilactobacillus similis DSM 23365 = JCM 2765</name>
    <dbReference type="NCBI Taxonomy" id="1423804"/>
    <lineage>
        <taxon>Bacteria</taxon>
        <taxon>Bacillati</taxon>
        <taxon>Bacillota</taxon>
        <taxon>Bacilli</taxon>
        <taxon>Lactobacillales</taxon>
        <taxon>Lactobacillaceae</taxon>
        <taxon>Secundilactobacillus</taxon>
    </lineage>
</organism>
<sequence>MKKMNKKRLWLLGGLLATGLVATVLVNSPLTKIHGDATPTTAQLSVPNQVKTSTQTAAVDQVSGTSSNAKVTYQTAGQSATTATYQQKTTATQSKAAKQVATQDHSGETVKLTDGTTAKEQGVMGHVYVTWQKGNWSVTAVTDTTQLLHTEPTTLASQVNKQLKQNDITT</sequence>
<comment type="caution">
    <text evidence="1">The sequence shown here is derived from an EMBL/GenBank/DDBJ whole genome shotgun (WGS) entry which is preliminary data.</text>
</comment>
<keyword evidence="2" id="KW-1185">Reference proteome</keyword>
<evidence type="ECO:0000313" key="2">
    <source>
        <dbReference type="Proteomes" id="UP000051442"/>
    </source>
</evidence>
<dbReference type="AlphaFoldDB" id="A0A0R2F238"/>
<dbReference type="EMBL" id="AYZM01000096">
    <property type="protein sequence ID" value="KRN22398.1"/>
    <property type="molecule type" value="Genomic_DNA"/>
</dbReference>
<dbReference type="Proteomes" id="UP000051442">
    <property type="component" value="Unassembled WGS sequence"/>
</dbReference>